<dbReference type="RefSeq" id="WP_231106695.1">
    <property type="nucleotide sequence ID" value="NZ_FLLR01000017.1"/>
</dbReference>
<name>A0A098GJ78_ANAPH</name>
<keyword evidence="1" id="KW-0472">Membrane</keyword>
<proteinExistence type="predicted"/>
<organism evidence="2 3">
    <name type="scientific">Anaplasma phagocytophilum</name>
    <name type="common">Ehrlichia phagocytophila</name>
    <dbReference type="NCBI Taxonomy" id="948"/>
    <lineage>
        <taxon>Bacteria</taxon>
        <taxon>Pseudomonadati</taxon>
        <taxon>Pseudomonadota</taxon>
        <taxon>Alphaproteobacteria</taxon>
        <taxon>Rickettsiales</taxon>
        <taxon>Anaplasmataceae</taxon>
        <taxon>Anaplasma</taxon>
        <taxon>phagocytophilum group</taxon>
    </lineage>
</organism>
<dbReference type="AlphaFoldDB" id="A0A098GJ78"/>
<gene>
    <name evidence="2" type="ORF">ANAPHAGO_00040</name>
</gene>
<keyword evidence="1" id="KW-0812">Transmembrane</keyword>
<evidence type="ECO:0000313" key="2">
    <source>
        <dbReference type="EMBL" id="CEH11060.1"/>
    </source>
</evidence>
<sequence length="1013" mass="110748">MRGNFASVEVLIRLMNSIAWICIKFLFIGAVLLFGGVLYYNVSTKDTLEFRSKLINLYLEHKLSEFFFGADVSMRDVKLTWRRADENFVLSAQGVTVVDKNLGVKVEAPEASIYSKIGILFLWGDWGDSRLEIEKVSVDFLHSEGVVQTEGVPFSVEALRSKLLVFVRSNIPVKIGKLLLQDDNGGRVFVDSLRFGKENEYDGRVFNLEFSSDESAVRVRLSEHYKGVLSLHVEYDNFNTNLLRYLEFLDARLARYKNFVLSGTADIVLNAHDGIDYGEINLQNLKGVMPYGSGQELVVQSFKVRAKYSDGKLQVINFNLLADDDIALRLRASFDSSTDYLDVNVVGYEISAKNVCAYWPEQMYAGAREWYCNHVLGGYFREPQVFYHGPLSDITNLLNYRVSSHLKDAVVFINDDIGEINVVDGGLLLSRGDLIIRSGDYSYRGVHALEGKAVIKGISSGAAKLEVQGHSVDGAEKLYEATGVQSLLSIGGSRESISGVATTDFNIEVYNLLGDADVYSKVSIASKVEDLDAEGILNSLHVKNGSMNVNFSGGVLRVDGTGTLNDHDMVLSVTKDWQGDKGLHCKFDGYVSGENLQGLSSTARMLGVNGYAPAEIEWISGSAAENTTIGGKVDITHLSLGGDQKGYFDIGDLHRELSFLVEMGSGGDIDIAYVDVKGDGVDVSVSGKVKDGNIDLVADKIEFLKTNAWARVKSDGSNIDLKLRGEFLDLSKANLGAFLKGESASRDVVVSIESDKALMNNGVLIEKLDIELATGDRGGTNAKVRGYFAGDMMPISIDYGPMGLEVVTGNAGKFLRAIDVLNTVDGGRLSIYMYPDTHSGRTNGMFSITRFNIVGAPILAQILTLSSLKGISNTLSGSGIHFSKLNVPFNYKNNVISFGESWMEGAELGISLDGSIDLVGNDFDIRGQIVPAYAVNKMVWSAPIIGKILTGGYSRGIVAIDYKVKGTAKQHDISVNFLSILTPNLLKRVLKVLDYKMKQESESSASHQHDKVA</sequence>
<feature type="transmembrane region" description="Helical" evidence="1">
    <location>
        <begin position="21"/>
        <end position="42"/>
    </location>
</feature>
<evidence type="ECO:0000313" key="3">
    <source>
        <dbReference type="Proteomes" id="UP000055047"/>
    </source>
</evidence>
<protein>
    <submittedName>
        <fullName evidence="2">Acetamidase/formamidase family protein</fullName>
    </submittedName>
</protein>
<accession>A0A098GJ78</accession>
<evidence type="ECO:0000256" key="1">
    <source>
        <dbReference type="SAM" id="Phobius"/>
    </source>
</evidence>
<keyword evidence="1" id="KW-1133">Transmembrane helix</keyword>
<dbReference type="Proteomes" id="UP000055047">
    <property type="component" value="Unassembled WGS sequence"/>
</dbReference>
<dbReference type="EMBL" id="CCXQ01000059">
    <property type="protein sequence ID" value="CEH11060.1"/>
    <property type="molecule type" value="Genomic_DNA"/>
</dbReference>
<reference evidence="2 3" key="1">
    <citation type="submission" date="2014-09" db="EMBL/GenBank/DDBJ databases">
        <authorList>
            <person name="Loux Valentin"/>
            <person name="Dugat Thibaut"/>
        </authorList>
    </citation>
    <scope>NUCLEOTIDE SEQUENCE [LARGE SCALE GENOMIC DNA]</scope>
    <source>
        <strain evidence="2 3">BOV-10_179</strain>
    </source>
</reference>